<dbReference type="EMBL" id="CP004350">
    <property type="protein sequence ID" value="AHI19285.1"/>
    <property type="molecule type" value="Genomic_DNA"/>
</dbReference>
<evidence type="ECO:0000259" key="7">
    <source>
        <dbReference type="Pfam" id="PF13088"/>
    </source>
</evidence>
<dbReference type="Gene3D" id="2.120.10.10">
    <property type="match status" value="1"/>
</dbReference>
<evidence type="ECO:0000256" key="6">
    <source>
        <dbReference type="SAM" id="SignalP"/>
    </source>
</evidence>
<feature type="domain" description="Sialidase" evidence="7">
    <location>
        <begin position="377"/>
        <end position="684"/>
    </location>
</feature>
<comment type="catalytic activity">
    <reaction evidence="1">
        <text>Hydrolysis of alpha-(2-&gt;3)-, alpha-(2-&gt;6)-, alpha-(2-&gt;8)- glycosidic linkages of terminal sialic acid residues in oligosaccharides, glycoproteins, glycolipids, colominic acid and synthetic substrates.</text>
        <dbReference type="EC" id="3.2.1.18"/>
    </reaction>
</comment>
<organism evidence="8 9">
    <name type="scientific">Corynebacterium casei LMG S-19264</name>
    <dbReference type="NCBI Taxonomy" id="1285583"/>
    <lineage>
        <taxon>Bacteria</taxon>
        <taxon>Bacillati</taxon>
        <taxon>Actinomycetota</taxon>
        <taxon>Actinomycetes</taxon>
        <taxon>Mycobacteriales</taxon>
        <taxon>Corynebacteriaceae</taxon>
        <taxon>Corynebacterium</taxon>
    </lineage>
</organism>
<feature type="transmembrane region" description="Helical" evidence="5">
    <location>
        <begin position="742"/>
        <end position="766"/>
    </location>
</feature>
<feature type="region of interest" description="Disordered" evidence="4">
    <location>
        <begin position="30"/>
        <end position="65"/>
    </location>
</feature>
<sequence>MKRTKAALALPVALSMSFALNPIVASAQTLPEETSAQPSAEVEAETTAEVTEPEETGEESAESGDVVDAVDAAQAVAAVDGLEVRLEVTNPRQDGQAWKVGDEIRYSLVVDNDTGVGRAFETTGSNLDNWQPCRWTNMANGGGELECNTLSHVVTEEDLEAGSFTPTLDARLFETPGHTGENQDLDQIVGEEAIIAQAALDVDMDAEESEDSYGVGDTVEATLTIRNISDNDVISEVASEQDAADCQNLTIAVGEEANCVITHEVTQDDVELGYVELAAEVSALVDGEVVDIVSADARVGLNTSWDEATAFEHPDASISMDAKMSAGQLIMGFDSENNIRIPALAVASNGDLLASYDRRPLAGGFNGGDSPNANSIVQRRSSDNGVTWGPETVISQGKAGDDKIGFSDPSYVTDKNTGHIFNFHVQSFDSGVFHNNPAYTYNEDGSIDESHRNTMNLGMAVSKDNGRTWENRVITDEVLRGAGHDMMSGFATSGAGIQIEHGPHAGRLVQQYAWRMKDESIRATSVYSDDGGETWNLGEYAPATSVDGEELRYDENTIAELSDGSLLMSSRSNNGKRIFATSTNGGQTWENAYYEPAFNAESNPGSGWNPGNNNAELIRAFPNAEPGSAESKVLLYSFTQGTDRTLGTIAASCDDGKTWPVKRIFETGPSGYTTMAVQEDGSIGLLYESTSFNEVSYRNFSLAWLDGKLCGLAENEQGGDDNGDDAQPISSGSSNSSSGGSIVAALTAALAGGIVGVIGTIMTFINNPRALMQFLR</sequence>
<dbReference type="Proteomes" id="UP000019226">
    <property type="component" value="Chromosome"/>
</dbReference>
<name>A0ABM5PMZ6_9CORY</name>
<dbReference type="PANTHER" id="PTHR10628">
    <property type="entry name" value="SIALIDASE"/>
    <property type="match status" value="1"/>
</dbReference>
<feature type="compositionally biased region" description="Low complexity" evidence="4">
    <location>
        <begin position="725"/>
        <end position="737"/>
    </location>
</feature>
<dbReference type="InterPro" id="IPR011040">
    <property type="entry name" value="Sialidase"/>
</dbReference>
<dbReference type="RefSeq" id="WP_025387148.1">
    <property type="nucleotide sequence ID" value="NZ_CP004350.1"/>
</dbReference>
<keyword evidence="5" id="KW-0472">Membrane</keyword>
<feature type="compositionally biased region" description="Acidic residues" evidence="4">
    <location>
        <begin position="42"/>
        <end position="62"/>
    </location>
</feature>
<dbReference type="CDD" id="cd15482">
    <property type="entry name" value="Sialidase_non-viral"/>
    <property type="match status" value="1"/>
</dbReference>
<keyword evidence="5" id="KW-0812">Transmembrane</keyword>
<keyword evidence="5" id="KW-1133">Transmembrane helix</keyword>
<gene>
    <name evidence="8" type="ORF">CCASEI_03525</name>
</gene>
<keyword evidence="6" id="KW-0732">Signal</keyword>
<evidence type="ECO:0000313" key="9">
    <source>
        <dbReference type="Proteomes" id="UP000019226"/>
    </source>
</evidence>
<proteinExistence type="inferred from homology"/>
<dbReference type="PANTHER" id="PTHR10628:SF30">
    <property type="entry name" value="EXO-ALPHA-SIALIDASE"/>
    <property type="match status" value="1"/>
</dbReference>
<feature type="chain" id="PRO_5046530857" description="exo-alpha-sialidase" evidence="6">
    <location>
        <begin position="28"/>
        <end position="776"/>
    </location>
</feature>
<evidence type="ECO:0000256" key="1">
    <source>
        <dbReference type="ARBA" id="ARBA00000427"/>
    </source>
</evidence>
<evidence type="ECO:0000256" key="2">
    <source>
        <dbReference type="ARBA" id="ARBA00009348"/>
    </source>
</evidence>
<dbReference type="SUPFAM" id="SSF50939">
    <property type="entry name" value="Sialidases"/>
    <property type="match status" value="1"/>
</dbReference>
<evidence type="ECO:0000256" key="5">
    <source>
        <dbReference type="SAM" id="Phobius"/>
    </source>
</evidence>
<keyword evidence="9" id="KW-1185">Reference proteome</keyword>
<feature type="signal peptide" evidence="6">
    <location>
        <begin position="1"/>
        <end position="27"/>
    </location>
</feature>
<evidence type="ECO:0000256" key="3">
    <source>
        <dbReference type="ARBA" id="ARBA00012733"/>
    </source>
</evidence>
<dbReference type="GeneID" id="82878941"/>
<dbReference type="InterPro" id="IPR026856">
    <property type="entry name" value="Sialidase_fam"/>
</dbReference>
<dbReference type="InterPro" id="IPR036278">
    <property type="entry name" value="Sialidase_sf"/>
</dbReference>
<evidence type="ECO:0000313" key="8">
    <source>
        <dbReference type="EMBL" id="AHI19285.1"/>
    </source>
</evidence>
<comment type="similarity">
    <text evidence="2">Belongs to the glycosyl hydrolase 33 family.</text>
</comment>
<dbReference type="EC" id="3.2.1.18" evidence="3"/>
<reference evidence="9" key="1">
    <citation type="submission" date="2013-02" db="EMBL/GenBank/DDBJ databases">
        <title>The complete genome sequence of Corynebacterium casei LMG S-19264 (=DSM 44701).</title>
        <authorList>
            <person name="Ruckert C."/>
            <person name="Albersmeier A."/>
            <person name="Kalinowski J."/>
        </authorList>
    </citation>
    <scope>NUCLEOTIDE SEQUENCE [LARGE SCALE GENOMIC DNA]</scope>
    <source>
        <strain evidence="9">LMG S-19264</strain>
    </source>
</reference>
<dbReference type="Pfam" id="PF13088">
    <property type="entry name" value="BNR_2"/>
    <property type="match status" value="1"/>
</dbReference>
<accession>A0ABM5PMZ6</accession>
<feature type="region of interest" description="Disordered" evidence="4">
    <location>
        <begin position="715"/>
        <end position="737"/>
    </location>
</feature>
<protein>
    <recommendedName>
        <fullName evidence="3">exo-alpha-sialidase</fullName>
        <ecNumber evidence="3">3.2.1.18</ecNumber>
    </recommendedName>
</protein>
<evidence type="ECO:0000256" key="4">
    <source>
        <dbReference type="SAM" id="MobiDB-lite"/>
    </source>
</evidence>